<dbReference type="PANTHER" id="PTHR32411">
    <property type="entry name" value="CYSTEINE-RICH REPEAT SECRETORY PROTEIN 38-RELATED"/>
    <property type="match status" value="1"/>
</dbReference>
<dbReference type="AlphaFoldDB" id="A0AAV8TDX2"/>
<keyword evidence="4" id="KW-0677">Repeat</keyword>
<feature type="domain" description="Gnk2-homologous" evidence="8">
    <location>
        <begin position="134"/>
        <end position="243"/>
    </location>
</feature>
<comment type="caution">
    <text evidence="9">The sequence shown here is derived from an EMBL/GenBank/DDBJ whole genome shotgun (WGS) entry which is preliminary data.</text>
</comment>
<dbReference type="GO" id="GO:0005576">
    <property type="term" value="C:extracellular region"/>
    <property type="evidence" value="ECO:0007669"/>
    <property type="project" value="UniProtKB-SubCell"/>
</dbReference>
<reference evidence="9 10" key="1">
    <citation type="submission" date="2021-09" db="EMBL/GenBank/DDBJ databases">
        <title>Genomic insights and catalytic innovation underlie evolution of tropane alkaloids biosynthesis.</title>
        <authorList>
            <person name="Wang Y.-J."/>
            <person name="Tian T."/>
            <person name="Huang J.-P."/>
            <person name="Huang S.-X."/>
        </authorList>
    </citation>
    <scope>NUCLEOTIDE SEQUENCE [LARGE SCALE GENOMIC DNA]</scope>
    <source>
        <strain evidence="9">KIB-2018</strain>
        <tissue evidence="9">Leaf</tissue>
    </source>
</reference>
<dbReference type="Gene3D" id="3.30.430.20">
    <property type="entry name" value="Gnk2 domain, C-X8-C-X2-C motif"/>
    <property type="match status" value="2"/>
</dbReference>
<evidence type="ECO:0000256" key="5">
    <source>
        <dbReference type="ARBA" id="ARBA00023180"/>
    </source>
</evidence>
<dbReference type="InterPro" id="IPR050581">
    <property type="entry name" value="CRR_secretory_protein"/>
</dbReference>
<evidence type="ECO:0000256" key="1">
    <source>
        <dbReference type="ARBA" id="ARBA00004613"/>
    </source>
</evidence>
<evidence type="ECO:0000313" key="10">
    <source>
        <dbReference type="Proteomes" id="UP001159364"/>
    </source>
</evidence>
<keyword evidence="2" id="KW-0964">Secreted</keyword>
<evidence type="ECO:0000256" key="6">
    <source>
        <dbReference type="ARBA" id="ARBA00038515"/>
    </source>
</evidence>
<dbReference type="Pfam" id="PF01657">
    <property type="entry name" value="Stress-antifung"/>
    <property type="match status" value="2"/>
</dbReference>
<dbReference type="FunFam" id="3.30.430.20:FF:000009">
    <property type="entry name" value="Cysteine-rich receptor-like protein kinase 28"/>
    <property type="match status" value="1"/>
</dbReference>
<dbReference type="Proteomes" id="UP001159364">
    <property type="component" value="Linkage Group LG05"/>
</dbReference>
<dbReference type="InterPro" id="IPR002902">
    <property type="entry name" value="GNK2"/>
</dbReference>
<evidence type="ECO:0000313" key="9">
    <source>
        <dbReference type="EMBL" id="KAJ8764420.1"/>
    </source>
</evidence>
<sequence>MVLSKFYSTFYLVSFAIVLQTVNGVDPLHHVCSLSRYSSATSGYELAQSNLEKLLASLSESTPPAGFSRYSIGTNSDQIHGLALCKGDVNETDCKTCVEQAGKEIPKLCPSKKSAVIWYDNCMLKYSNKDFFGHVDMKYRYRRCNWSWELVIHSVAKQKLIHKLLKNVEKAPNLYAIEDVKKGVTKRAGSFYGMAQCTRDLSVSKCKRCLRLLYSRYSIMCAQRDGGKIYTGSCFLRYESSPFK</sequence>
<evidence type="ECO:0000259" key="8">
    <source>
        <dbReference type="PROSITE" id="PS51473"/>
    </source>
</evidence>
<feature type="chain" id="PRO_5043922487" description="Gnk2-homologous domain-containing protein" evidence="7">
    <location>
        <begin position="25"/>
        <end position="244"/>
    </location>
</feature>
<keyword evidence="5" id="KW-0325">Glycoprotein</keyword>
<name>A0AAV8TDX2_9ROSI</name>
<evidence type="ECO:0000256" key="2">
    <source>
        <dbReference type="ARBA" id="ARBA00022525"/>
    </source>
</evidence>
<keyword evidence="10" id="KW-1185">Reference proteome</keyword>
<dbReference type="PANTHER" id="PTHR32411:SF43">
    <property type="entry name" value="CYSTEINE-RICH REPEAT SECRETORY PROTEIN 38"/>
    <property type="match status" value="1"/>
</dbReference>
<accession>A0AAV8TDX2</accession>
<feature type="domain" description="Gnk2-homologous" evidence="8">
    <location>
        <begin position="25"/>
        <end position="131"/>
    </location>
</feature>
<gene>
    <name evidence="9" type="ORF">K2173_006160</name>
</gene>
<comment type="similarity">
    <text evidence="6">Belongs to the cysteine-rich repeat secretory protein family.</text>
</comment>
<proteinExistence type="inferred from homology"/>
<evidence type="ECO:0000256" key="4">
    <source>
        <dbReference type="ARBA" id="ARBA00022737"/>
    </source>
</evidence>
<dbReference type="CDD" id="cd23509">
    <property type="entry name" value="Gnk2-like"/>
    <property type="match status" value="2"/>
</dbReference>
<dbReference type="PROSITE" id="PS51473">
    <property type="entry name" value="GNK2"/>
    <property type="match status" value="2"/>
</dbReference>
<comment type="subcellular location">
    <subcellularLocation>
        <location evidence="1">Secreted</location>
    </subcellularLocation>
</comment>
<evidence type="ECO:0000256" key="7">
    <source>
        <dbReference type="SAM" id="SignalP"/>
    </source>
</evidence>
<keyword evidence="3 7" id="KW-0732">Signal</keyword>
<feature type="signal peptide" evidence="7">
    <location>
        <begin position="1"/>
        <end position="24"/>
    </location>
</feature>
<evidence type="ECO:0000256" key="3">
    <source>
        <dbReference type="ARBA" id="ARBA00022729"/>
    </source>
</evidence>
<protein>
    <recommendedName>
        <fullName evidence="8">Gnk2-homologous domain-containing protein</fullName>
    </recommendedName>
</protein>
<dbReference type="EMBL" id="JAIWQS010000005">
    <property type="protein sequence ID" value="KAJ8764420.1"/>
    <property type="molecule type" value="Genomic_DNA"/>
</dbReference>
<dbReference type="InterPro" id="IPR038408">
    <property type="entry name" value="GNK2_sf"/>
</dbReference>
<organism evidence="9 10">
    <name type="scientific">Erythroxylum novogranatense</name>
    <dbReference type="NCBI Taxonomy" id="1862640"/>
    <lineage>
        <taxon>Eukaryota</taxon>
        <taxon>Viridiplantae</taxon>
        <taxon>Streptophyta</taxon>
        <taxon>Embryophyta</taxon>
        <taxon>Tracheophyta</taxon>
        <taxon>Spermatophyta</taxon>
        <taxon>Magnoliopsida</taxon>
        <taxon>eudicotyledons</taxon>
        <taxon>Gunneridae</taxon>
        <taxon>Pentapetalae</taxon>
        <taxon>rosids</taxon>
        <taxon>fabids</taxon>
        <taxon>Malpighiales</taxon>
        <taxon>Erythroxylaceae</taxon>
        <taxon>Erythroxylum</taxon>
    </lineage>
</organism>